<reference evidence="7 8" key="1">
    <citation type="submission" date="2019-06" db="EMBL/GenBank/DDBJ databases">
        <title>Enrichment of Autotrophic Halophilic Microorganisms from Red Sea Brine Pool Using Microbial Electrosynthesis System.</title>
        <authorList>
            <person name="Alqahtani M.F."/>
            <person name="Bajracharya S."/>
            <person name="Katuri K.P."/>
            <person name="Ali M."/>
            <person name="Saikaly P.E."/>
        </authorList>
    </citation>
    <scope>NUCLEOTIDE SEQUENCE [LARGE SCALE GENOMIC DNA]</scope>
    <source>
        <strain evidence="7">MES6</strain>
    </source>
</reference>
<dbReference type="GO" id="GO:0016020">
    <property type="term" value="C:membrane"/>
    <property type="evidence" value="ECO:0007669"/>
    <property type="project" value="UniProtKB-SubCell"/>
</dbReference>
<evidence type="ECO:0000313" key="8">
    <source>
        <dbReference type="Proteomes" id="UP000483078"/>
    </source>
</evidence>
<dbReference type="InterPro" id="IPR038770">
    <property type="entry name" value="Na+/solute_symporter_sf"/>
</dbReference>
<dbReference type="GO" id="GO:1902600">
    <property type="term" value="P:proton transmembrane transport"/>
    <property type="evidence" value="ECO:0007669"/>
    <property type="project" value="InterPro"/>
</dbReference>
<evidence type="ECO:0000256" key="3">
    <source>
        <dbReference type="ARBA" id="ARBA00022989"/>
    </source>
</evidence>
<dbReference type="Proteomes" id="UP000483078">
    <property type="component" value="Unassembled WGS sequence"/>
</dbReference>
<feature type="transmembrane region" description="Helical" evidence="5">
    <location>
        <begin position="366"/>
        <end position="389"/>
    </location>
</feature>
<organism evidence="7 8">
    <name type="scientific">Sediminimonas qiaohouensis</name>
    <dbReference type="NCBI Taxonomy" id="552061"/>
    <lineage>
        <taxon>Bacteria</taxon>
        <taxon>Pseudomonadati</taxon>
        <taxon>Pseudomonadota</taxon>
        <taxon>Alphaproteobacteria</taxon>
        <taxon>Rhodobacterales</taxon>
        <taxon>Roseobacteraceae</taxon>
        <taxon>Sediminimonas</taxon>
    </lineage>
</organism>
<accession>A0A7C9LR17</accession>
<name>A0A7C9LR17_9RHOB</name>
<evidence type="ECO:0000256" key="2">
    <source>
        <dbReference type="ARBA" id="ARBA00022692"/>
    </source>
</evidence>
<keyword evidence="2 5" id="KW-0812">Transmembrane</keyword>
<evidence type="ECO:0000256" key="4">
    <source>
        <dbReference type="ARBA" id="ARBA00023136"/>
    </source>
</evidence>
<feature type="transmembrane region" description="Helical" evidence="5">
    <location>
        <begin position="97"/>
        <end position="119"/>
    </location>
</feature>
<dbReference type="RefSeq" id="WP_273248475.1">
    <property type="nucleotide sequence ID" value="NZ_VENJ01000005.1"/>
</dbReference>
<evidence type="ECO:0000313" key="7">
    <source>
        <dbReference type="EMBL" id="MTJ03876.1"/>
    </source>
</evidence>
<dbReference type="Gene3D" id="1.20.1530.20">
    <property type="match status" value="1"/>
</dbReference>
<comment type="caution">
    <text evidence="7">The sequence shown here is derived from an EMBL/GenBank/DDBJ whole genome shotgun (WGS) entry which is preliminary data.</text>
</comment>
<evidence type="ECO:0000259" key="6">
    <source>
        <dbReference type="Pfam" id="PF00999"/>
    </source>
</evidence>
<dbReference type="InterPro" id="IPR006153">
    <property type="entry name" value="Cation/H_exchanger_TM"/>
</dbReference>
<dbReference type="PANTHER" id="PTHR43021">
    <property type="entry name" value="NA(+)/H(+) ANTIPORTER-RELATED"/>
    <property type="match status" value="1"/>
</dbReference>
<keyword evidence="3 5" id="KW-1133">Transmembrane helix</keyword>
<sequence>MTDVSHSSLDQPLTLVVLGALFLVGLAADELGRRTRLPRVTLLLACGVIAGGAGLDLIPDAVTRWYGFLSAIALTMVAFLLGGSLTKENLAKHGRAILSISIAVVVATLLVVSLGLWLVGVPLEVALLLAAVATATDPAAVQDAIKQSRARGGFVDTLRGIVAIDDAWGLIVFALAVVLARAIAGTGMELGMLHEAAWELGGAVVLGLLIGWPAAKLTGRVRPGEPLRIEALGIVFVTAGLAKWLDVSFLLCGMVVGMVIVNRARHHDRAFHEIEDIQWPFLLLFFILAGASLDAGALMELGGIGVAYLVLRIVGRIIGGWLGGLVSGASAAERPWFGVAMLPQAGVAVGMALVATQEFPAHSDTILTLTIATTVIFEAIGPMATYWALRRNRKS</sequence>
<protein>
    <submittedName>
        <fullName evidence="7">Cation:proton antiporter</fullName>
    </submittedName>
</protein>
<dbReference type="EMBL" id="VENJ01000005">
    <property type="protein sequence ID" value="MTJ03876.1"/>
    <property type="molecule type" value="Genomic_DNA"/>
</dbReference>
<gene>
    <name evidence="7" type="ORF">FH759_04145</name>
</gene>
<comment type="subcellular location">
    <subcellularLocation>
        <location evidence="1">Membrane</location>
        <topology evidence="1">Multi-pass membrane protein</topology>
    </subcellularLocation>
</comment>
<feature type="transmembrane region" description="Helical" evidence="5">
    <location>
        <begin position="40"/>
        <end position="59"/>
    </location>
</feature>
<dbReference type="AlphaFoldDB" id="A0A7C9LR17"/>
<evidence type="ECO:0000256" key="1">
    <source>
        <dbReference type="ARBA" id="ARBA00004141"/>
    </source>
</evidence>
<feature type="transmembrane region" description="Helical" evidence="5">
    <location>
        <begin position="336"/>
        <end position="354"/>
    </location>
</feature>
<dbReference type="GO" id="GO:0015297">
    <property type="term" value="F:antiporter activity"/>
    <property type="evidence" value="ECO:0007669"/>
    <property type="project" value="InterPro"/>
</dbReference>
<evidence type="ECO:0000256" key="5">
    <source>
        <dbReference type="SAM" id="Phobius"/>
    </source>
</evidence>
<feature type="transmembrane region" description="Helical" evidence="5">
    <location>
        <begin position="65"/>
        <end position="85"/>
    </location>
</feature>
<feature type="transmembrane region" description="Helical" evidence="5">
    <location>
        <begin position="281"/>
        <end position="299"/>
    </location>
</feature>
<keyword evidence="4 5" id="KW-0472">Membrane</keyword>
<proteinExistence type="predicted"/>
<feature type="transmembrane region" description="Helical" evidence="5">
    <location>
        <begin position="167"/>
        <end position="184"/>
    </location>
</feature>
<feature type="transmembrane region" description="Helical" evidence="5">
    <location>
        <begin position="305"/>
        <end position="324"/>
    </location>
</feature>
<feature type="transmembrane region" description="Helical" evidence="5">
    <location>
        <begin position="12"/>
        <end position="28"/>
    </location>
</feature>
<dbReference type="PANTHER" id="PTHR43021:SF2">
    <property type="entry name" value="CATION_H+ EXCHANGER DOMAIN-CONTAINING PROTEIN"/>
    <property type="match status" value="1"/>
</dbReference>
<feature type="transmembrane region" description="Helical" evidence="5">
    <location>
        <begin position="196"/>
        <end position="214"/>
    </location>
</feature>
<feature type="transmembrane region" description="Helical" evidence="5">
    <location>
        <begin position="234"/>
        <end position="261"/>
    </location>
</feature>
<feature type="domain" description="Cation/H+ exchanger transmembrane" evidence="6">
    <location>
        <begin position="22"/>
        <end position="377"/>
    </location>
</feature>
<dbReference type="Pfam" id="PF00999">
    <property type="entry name" value="Na_H_Exchanger"/>
    <property type="match status" value="1"/>
</dbReference>